<proteinExistence type="predicted"/>
<name>A0A1G4MAI3_LACFM</name>
<feature type="transmembrane region" description="Helical" evidence="5">
    <location>
        <begin position="60"/>
        <end position="81"/>
    </location>
</feature>
<evidence type="ECO:0000256" key="4">
    <source>
        <dbReference type="ARBA" id="ARBA00023136"/>
    </source>
</evidence>
<gene>
    <name evidence="6" type="ORF">LAFE_0D00694G</name>
</gene>
<evidence type="ECO:0000313" key="7">
    <source>
        <dbReference type="Proteomes" id="UP000190831"/>
    </source>
</evidence>
<dbReference type="Proteomes" id="UP000190831">
    <property type="component" value="Chromosome D"/>
</dbReference>
<keyword evidence="3 5" id="KW-1133">Transmembrane helix</keyword>
<reference evidence="6 7" key="1">
    <citation type="submission" date="2016-03" db="EMBL/GenBank/DDBJ databases">
        <authorList>
            <person name="Devillers H."/>
        </authorList>
    </citation>
    <scope>NUCLEOTIDE SEQUENCE [LARGE SCALE GENOMIC DNA]</scope>
    <source>
        <strain evidence="6">CBS 6772</strain>
    </source>
</reference>
<dbReference type="PANTHER" id="PTHR11785:SF382">
    <property type="entry name" value="LOW-AFFINITY METHIONINE PERMEASE"/>
    <property type="match status" value="1"/>
</dbReference>
<feature type="transmembrane region" description="Helical" evidence="5">
    <location>
        <begin position="461"/>
        <end position="483"/>
    </location>
</feature>
<feature type="transmembrane region" description="Helical" evidence="5">
    <location>
        <begin position="495"/>
        <end position="517"/>
    </location>
</feature>
<dbReference type="GO" id="GO:0016020">
    <property type="term" value="C:membrane"/>
    <property type="evidence" value="ECO:0007669"/>
    <property type="project" value="UniProtKB-SubCell"/>
</dbReference>
<dbReference type="InterPro" id="IPR002293">
    <property type="entry name" value="AA/rel_permease1"/>
</dbReference>
<organism evidence="6 7">
    <name type="scientific">Lachancea fermentati</name>
    <name type="common">Zygosaccharomyces fermentati</name>
    <dbReference type="NCBI Taxonomy" id="4955"/>
    <lineage>
        <taxon>Eukaryota</taxon>
        <taxon>Fungi</taxon>
        <taxon>Dikarya</taxon>
        <taxon>Ascomycota</taxon>
        <taxon>Saccharomycotina</taxon>
        <taxon>Saccharomycetes</taxon>
        <taxon>Saccharomycetales</taxon>
        <taxon>Saccharomycetaceae</taxon>
        <taxon>Lachancea</taxon>
    </lineage>
</organism>
<dbReference type="Gene3D" id="1.20.1740.10">
    <property type="entry name" value="Amino acid/polyamine transporter I"/>
    <property type="match status" value="1"/>
</dbReference>
<dbReference type="AlphaFoldDB" id="A0A1G4MAI3"/>
<evidence type="ECO:0000313" key="6">
    <source>
        <dbReference type="EMBL" id="SCW00904.1"/>
    </source>
</evidence>
<protein>
    <submittedName>
        <fullName evidence="6">LAFE_0D00694g1_1</fullName>
    </submittedName>
</protein>
<dbReference type="GO" id="GO:0015179">
    <property type="term" value="F:L-amino acid transmembrane transporter activity"/>
    <property type="evidence" value="ECO:0007669"/>
    <property type="project" value="TreeGrafter"/>
</dbReference>
<dbReference type="PANTHER" id="PTHR11785">
    <property type="entry name" value="AMINO ACID TRANSPORTER"/>
    <property type="match status" value="1"/>
</dbReference>
<dbReference type="InterPro" id="IPR050598">
    <property type="entry name" value="AminoAcid_Transporter"/>
</dbReference>
<feature type="transmembrane region" description="Helical" evidence="5">
    <location>
        <begin position="399"/>
        <end position="420"/>
    </location>
</feature>
<accession>A0A1G4MAI3</accession>
<keyword evidence="4 5" id="KW-0472">Membrane</keyword>
<feature type="transmembrane region" description="Helical" evidence="5">
    <location>
        <begin position="350"/>
        <end position="370"/>
    </location>
</feature>
<dbReference type="OrthoDB" id="5982228at2759"/>
<evidence type="ECO:0000256" key="1">
    <source>
        <dbReference type="ARBA" id="ARBA00004141"/>
    </source>
</evidence>
<feature type="transmembrane region" description="Helical" evidence="5">
    <location>
        <begin position="216"/>
        <end position="238"/>
    </location>
</feature>
<dbReference type="PIRSF" id="PIRSF006060">
    <property type="entry name" value="AA_transporter"/>
    <property type="match status" value="1"/>
</dbReference>
<dbReference type="OMA" id="AIVFGKY"/>
<feature type="transmembrane region" description="Helical" evidence="5">
    <location>
        <begin position="432"/>
        <end position="449"/>
    </location>
</feature>
<keyword evidence="2 5" id="KW-0812">Transmembrane</keyword>
<keyword evidence="7" id="KW-1185">Reference proteome</keyword>
<evidence type="ECO:0000256" key="3">
    <source>
        <dbReference type="ARBA" id="ARBA00022989"/>
    </source>
</evidence>
<feature type="transmembrane region" description="Helical" evidence="5">
    <location>
        <begin position="298"/>
        <end position="318"/>
    </location>
</feature>
<feature type="transmembrane region" description="Helical" evidence="5">
    <location>
        <begin position="93"/>
        <end position="119"/>
    </location>
</feature>
<comment type="subcellular location">
    <subcellularLocation>
        <location evidence="1">Membrane</location>
        <topology evidence="1">Multi-pass membrane protein</topology>
    </subcellularLocation>
</comment>
<dbReference type="EMBL" id="LT598492">
    <property type="protein sequence ID" value="SCW00904.1"/>
    <property type="molecule type" value="Genomic_DNA"/>
</dbReference>
<dbReference type="Pfam" id="PF13520">
    <property type="entry name" value="AA_permease_2"/>
    <property type="match status" value="1"/>
</dbReference>
<sequence length="548" mass="60469">MSSTSLLKDTSKAQEINIDGESGVDLESLRYGSFSSLRTAELLELGSQELDNEVPQGRHLGVFSTVVLFVSRIVGSGIFATPSSIFVNCGGNMVLFFGVWFVAALMAFAGLYLFLEFGCLLPKSGGRKNFLEAVYDRPKLMTSVTFATYTVLTGFSVSNAIVFGKYTLYALGFDEDFVNNRSKACNYIGALLVMTVVFIHGVSVRHGIFLQNFLGALKLLLIAIMSFTGVYALCFYRTEGNQSPELPISANNLHDFSSVSSSSLTTAFIQAFFCFAGWDSVHSVASEIKNPVRTFKIAGPLSLIIALLCYLSLNLAYVRVLSYEEFKNAGPLVGSILFSKLFGQKLGRQFVTLSIALSAGSNLFVVIYSLSRMNQECFREGYLPFSNFMASNKPWGAPLPSLLCCGLITTTWLILLPSSGDAYNYLVSMESYANQFFLLLVAIGLIIYRKRYPERVAEIQASLVGVFGIILLSCYLVVGPFIGEQKENTIHWLPSYQITAILIIAACFCFWLVKFVLLPTIMGYNLKAELIILDDGLVVKQWYAQKNE</sequence>
<feature type="transmembrane region" description="Helical" evidence="5">
    <location>
        <begin position="184"/>
        <end position="204"/>
    </location>
</feature>
<evidence type="ECO:0000256" key="5">
    <source>
        <dbReference type="SAM" id="Phobius"/>
    </source>
</evidence>
<dbReference type="STRING" id="4955.A0A1G4MAI3"/>
<evidence type="ECO:0000256" key="2">
    <source>
        <dbReference type="ARBA" id="ARBA00022692"/>
    </source>
</evidence>
<feature type="transmembrane region" description="Helical" evidence="5">
    <location>
        <begin position="140"/>
        <end position="164"/>
    </location>
</feature>